<comment type="catalytic activity">
    <reaction evidence="1">
        <text>ATP + protein L-histidine = ADP + protein N-phospho-L-histidine.</text>
        <dbReference type="EC" id="2.7.13.3"/>
    </reaction>
</comment>
<dbReference type="InterPro" id="IPR005467">
    <property type="entry name" value="His_kinase_dom"/>
</dbReference>
<dbReference type="HOGENOM" id="CLU_000445_20_6_10"/>
<dbReference type="KEGG" id="fjo:Fjoh_4665"/>
<sequence length="306" mass="34887">MSFIRVFILVFFFVPIENKAFSQDTISSEKSKTTISESSNKTNVFKQIKLEQLRNKKVVSLSIVLIIILFFLFYFVYQNNRLKQKIKRKDTKQKILLNVINAGIDSQETEQKKIASFLHDNINSLLSSAGLHLNVFTTKTNIQSEEIQKAKAILAQAHDLLRDISHDLVPTLLVRFGLIYALEDLCERNSNSSIEFAFSSSVASEIRYSEKFETKLYFIVSELVSNIINHSEAKKAQISLHENKNQLIIIIHDNGKGFDSEKLNEIEGFGLNRIRVRIKKLKGSFSIISRANENTGTSIKIKVPIS</sequence>
<proteinExistence type="predicted"/>
<keyword evidence="5" id="KW-0902">Two-component regulatory system</keyword>
<dbReference type="Gene3D" id="3.30.565.10">
    <property type="entry name" value="Histidine kinase-like ATPase, C-terminal domain"/>
    <property type="match status" value="1"/>
</dbReference>
<dbReference type="AlphaFoldDB" id="A5FAU8"/>
<dbReference type="OrthoDB" id="9760839at2"/>
<keyword evidence="6" id="KW-0472">Membrane</keyword>
<dbReference type="InterPro" id="IPR003594">
    <property type="entry name" value="HATPase_dom"/>
</dbReference>
<feature type="domain" description="Histidine kinase" evidence="7">
    <location>
        <begin position="215"/>
        <end position="306"/>
    </location>
</feature>
<keyword evidence="6" id="KW-0812">Transmembrane</keyword>
<evidence type="ECO:0000313" key="8">
    <source>
        <dbReference type="EMBL" id="ABQ07664.1"/>
    </source>
</evidence>
<dbReference type="RefSeq" id="WP_012026630.1">
    <property type="nucleotide sequence ID" value="NC_009441.1"/>
</dbReference>
<evidence type="ECO:0000259" key="7">
    <source>
        <dbReference type="PROSITE" id="PS50109"/>
    </source>
</evidence>
<dbReference type="GO" id="GO:0000160">
    <property type="term" value="P:phosphorelay signal transduction system"/>
    <property type="evidence" value="ECO:0007669"/>
    <property type="project" value="UniProtKB-KW"/>
</dbReference>
<dbReference type="PROSITE" id="PS50109">
    <property type="entry name" value="HIS_KIN"/>
    <property type="match status" value="1"/>
</dbReference>
<dbReference type="STRING" id="376686.Fjoh_4665"/>
<dbReference type="Pfam" id="PF02518">
    <property type="entry name" value="HATPase_c"/>
    <property type="match status" value="1"/>
</dbReference>
<protein>
    <recommendedName>
        <fullName evidence="2">histidine kinase</fullName>
        <ecNumber evidence="2">2.7.13.3</ecNumber>
    </recommendedName>
</protein>
<dbReference type="GO" id="GO:0004673">
    <property type="term" value="F:protein histidine kinase activity"/>
    <property type="evidence" value="ECO:0007669"/>
    <property type="project" value="UniProtKB-EC"/>
</dbReference>
<keyword evidence="6" id="KW-1133">Transmembrane helix</keyword>
<keyword evidence="3" id="KW-0808">Transferase</keyword>
<evidence type="ECO:0000256" key="3">
    <source>
        <dbReference type="ARBA" id="ARBA00022679"/>
    </source>
</evidence>
<dbReference type="PANTHER" id="PTHR24421">
    <property type="entry name" value="NITRATE/NITRITE SENSOR PROTEIN NARX-RELATED"/>
    <property type="match status" value="1"/>
</dbReference>
<dbReference type="PANTHER" id="PTHR24421:SF10">
    <property type="entry name" value="NITRATE_NITRITE SENSOR PROTEIN NARQ"/>
    <property type="match status" value="1"/>
</dbReference>
<evidence type="ECO:0000256" key="5">
    <source>
        <dbReference type="ARBA" id="ARBA00023012"/>
    </source>
</evidence>
<dbReference type="GeneID" id="31767592"/>
<dbReference type="InterPro" id="IPR050482">
    <property type="entry name" value="Sensor_HK_TwoCompSys"/>
</dbReference>
<accession>A5FAU8</accession>
<dbReference type="CDD" id="cd16917">
    <property type="entry name" value="HATPase_UhpB-NarQ-NarX-like"/>
    <property type="match status" value="1"/>
</dbReference>
<dbReference type="EMBL" id="CP000685">
    <property type="protein sequence ID" value="ABQ07664.1"/>
    <property type="molecule type" value="Genomic_DNA"/>
</dbReference>
<evidence type="ECO:0000313" key="9">
    <source>
        <dbReference type="Proteomes" id="UP000006694"/>
    </source>
</evidence>
<keyword evidence="9" id="KW-1185">Reference proteome</keyword>
<dbReference type="SUPFAM" id="SSF55874">
    <property type="entry name" value="ATPase domain of HSP90 chaperone/DNA topoisomerase II/histidine kinase"/>
    <property type="match status" value="1"/>
</dbReference>
<reference evidence="8 9" key="1">
    <citation type="journal article" date="2009" name="Appl. Environ. Microbiol.">
        <title>Novel features of the polysaccharide-digesting gliding bacterium Flavobacterium johnsoniae as revealed by genome sequence analysis.</title>
        <authorList>
            <person name="McBride M.J."/>
            <person name="Xie G."/>
            <person name="Martens E.C."/>
            <person name="Lapidus A."/>
            <person name="Henrissat B."/>
            <person name="Rhodes R.G."/>
            <person name="Goltsman E."/>
            <person name="Wang W."/>
            <person name="Xu J."/>
            <person name="Hunnicutt D.W."/>
            <person name="Staroscik A.M."/>
            <person name="Hoover T.R."/>
            <person name="Cheng Y.Q."/>
            <person name="Stein J.L."/>
        </authorList>
    </citation>
    <scope>NUCLEOTIDE SEQUENCE [LARGE SCALE GENOMIC DNA]</scope>
    <source>
        <strain evidence="9">ATCC 17061 / DSM 2064 / JCM 8514 / BCRC 14874 / CCUG 350202 / NBRC 14942 / NCIMB 11054 / UW101</strain>
    </source>
</reference>
<feature type="transmembrane region" description="Helical" evidence="6">
    <location>
        <begin position="58"/>
        <end position="77"/>
    </location>
</feature>
<dbReference type="Proteomes" id="UP000006694">
    <property type="component" value="Chromosome"/>
</dbReference>
<evidence type="ECO:0000256" key="6">
    <source>
        <dbReference type="SAM" id="Phobius"/>
    </source>
</evidence>
<keyword evidence="4 8" id="KW-0418">Kinase</keyword>
<organism evidence="8 9">
    <name type="scientific">Flavobacterium johnsoniae (strain ATCC 17061 / DSM 2064 / JCM 8514 / BCRC 14874 / CCUG 350202 / NBRC 14942 / NCIMB 11054 / UW101)</name>
    <name type="common">Cytophaga johnsonae</name>
    <dbReference type="NCBI Taxonomy" id="376686"/>
    <lineage>
        <taxon>Bacteria</taxon>
        <taxon>Pseudomonadati</taxon>
        <taxon>Bacteroidota</taxon>
        <taxon>Flavobacteriia</taxon>
        <taxon>Flavobacteriales</taxon>
        <taxon>Flavobacteriaceae</taxon>
        <taxon>Flavobacterium</taxon>
    </lineage>
</organism>
<evidence type="ECO:0000256" key="4">
    <source>
        <dbReference type="ARBA" id="ARBA00022777"/>
    </source>
</evidence>
<dbReference type="eggNOG" id="COG4585">
    <property type="taxonomic scope" value="Bacteria"/>
</dbReference>
<gene>
    <name evidence="8" type="ordered locus">Fjoh_4665</name>
</gene>
<evidence type="ECO:0000256" key="1">
    <source>
        <dbReference type="ARBA" id="ARBA00000085"/>
    </source>
</evidence>
<name>A5FAU8_FLAJ1</name>
<dbReference type="InterPro" id="IPR036890">
    <property type="entry name" value="HATPase_C_sf"/>
</dbReference>
<evidence type="ECO:0000256" key="2">
    <source>
        <dbReference type="ARBA" id="ARBA00012438"/>
    </source>
</evidence>
<dbReference type="EC" id="2.7.13.3" evidence="2"/>